<name>A0AAW7X2Y9_9GAMM</name>
<dbReference type="EMBL" id="JAUOPB010000003">
    <property type="protein sequence ID" value="MDO6421904.1"/>
    <property type="molecule type" value="Genomic_DNA"/>
</dbReference>
<dbReference type="AlphaFoldDB" id="A0AAW7X2Y9"/>
<reference evidence="1" key="1">
    <citation type="submission" date="2023-07" db="EMBL/GenBank/DDBJ databases">
        <title>Genome content predicts the carbon catabolic preferences of heterotrophic bacteria.</title>
        <authorList>
            <person name="Gralka M."/>
        </authorList>
    </citation>
    <scope>NUCLEOTIDE SEQUENCE</scope>
    <source>
        <strain evidence="1">I3M17_2</strain>
    </source>
</reference>
<sequence>MKRLHIIAHTPSENTAILRDAIEAGASDKALKTVEIVTSSPLETKPEQLLTTDAIILFTTENFGYMSGALKDLFDRSFYNILEKTQGLPYALCVRAGKDGTGTVRSVESITKGLNWRQIQPPLVLKGEYHPDFEHKAHEYGQIIAAGLEVGLW</sequence>
<dbReference type="SUPFAM" id="SSF52218">
    <property type="entry name" value="Flavoproteins"/>
    <property type="match status" value="1"/>
</dbReference>
<dbReference type="InterPro" id="IPR029039">
    <property type="entry name" value="Flavoprotein-like_sf"/>
</dbReference>
<protein>
    <submittedName>
        <fullName evidence="1">Flavodoxin family protein</fullName>
    </submittedName>
</protein>
<proteinExistence type="predicted"/>
<comment type="caution">
    <text evidence="1">The sequence shown here is derived from an EMBL/GenBank/DDBJ whole genome shotgun (WGS) entry which is preliminary data.</text>
</comment>
<dbReference type="Gene3D" id="3.40.50.360">
    <property type="match status" value="1"/>
</dbReference>
<dbReference type="Proteomes" id="UP001169760">
    <property type="component" value="Unassembled WGS sequence"/>
</dbReference>
<accession>A0AAW7X2Y9</accession>
<evidence type="ECO:0000313" key="1">
    <source>
        <dbReference type="EMBL" id="MDO6421904.1"/>
    </source>
</evidence>
<dbReference type="RefSeq" id="WP_303491618.1">
    <property type="nucleotide sequence ID" value="NZ_JAUOPB010000003.1"/>
</dbReference>
<gene>
    <name evidence="1" type="ORF">Q4521_05420</name>
</gene>
<organism evidence="1 2">
    <name type="scientific">Saccharophagus degradans</name>
    <dbReference type="NCBI Taxonomy" id="86304"/>
    <lineage>
        <taxon>Bacteria</taxon>
        <taxon>Pseudomonadati</taxon>
        <taxon>Pseudomonadota</taxon>
        <taxon>Gammaproteobacteria</taxon>
        <taxon>Cellvibrionales</taxon>
        <taxon>Cellvibrionaceae</taxon>
        <taxon>Saccharophagus</taxon>
    </lineage>
</organism>
<evidence type="ECO:0000313" key="2">
    <source>
        <dbReference type="Proteomes" id="UP001169760"/>
    </source>
</evidence>